<evidence type="ECO:0000313" key="6">
    <source>
        <dbReference type="Proteomes" id="UP000504637"/>
    </source>
</evidence>
<dbReference type="InterPro" id="IPR007271">
    <property type="entry name" value="Nuc_sug_transpt"/>
</dbReference>
<evidence type="ECO:0000256" key="3">
    <source>
        <dbReference type="ARBA" id="ARBA00022989"/>
    </source>
</evidence>
<reference evidence="7" key="2">
    <citation type="submission" date="2020-04" db="EMBL/GenBank/DDBJ databases">
        <authorList>
            <consortium name="NCBI Genome Project"/>
        </authorList>
    </citation>
    <scope>NUCLEOTIDE SEQUENCE</scope>
    <source>
        <strain evidence="7">CBS 342.82</strain>
    </source>
</reference>
<dbReference type="RefSeq" id="XP_033459406.1">
    <property type="nucleotide sequence ID" value="XM_033599875.1"/>
</dbReference>
<dbReference type="NCBIfam" id="TIGR00803">
    <property type="entry name" value="nst"/>
    <property type="match status" value="1"/>
</dbReference>
<comment type="subcellular location">
    <subcellularLocation>
        <location evidence="1">Membrane</location>
        <topology evidence="1">Multi-pass membrane protein</topology>
    </subcellularLocation>
</comment>
<feature type="transmembrane region" description="Helical" evidence="5">
    <location>
        <begin position="161"/>
        <end position="180"/>
    </location>
</feature>
<dbReference type="GO" id="GO:0000139">
    <property type="term" value="C:Golgi membrane"/>
    <property type="evidence" value="ECO:0007669"/>
    <property type="project" value="InterPro"/>
</dbReference>
<dbReference type="OrthoDB" id="408493at2759"/>
<protein>
    <recommendedName>
        <fullName evidence="8">Nucleotide-sugar transporter</fullName>
    </recommendedName>
</protein>
<evidence type="ECO:0008006" key="8">
    <source>
        <dbReference type="Google" id="ProtNLM"/>
    </source>
</evidence>
<dbReference type="AlphaFoldDB" id="A0A6J3M306"/>
<keyword evidence="6" id="KW-1185">Reference proteome</keyword>
<evidence type="ECO:0000256" key="5">
    <source>
        <dbReference type="SAM" id="Phobius"/>
    </source>
</evidence>
<gene>
    <name evidence="7" type="ORF">K489DRAFT_241195</name>
</gene>
<dbReference type="Pfam" id="PF04142">
    <property type="entry name" value="Nuc_sug_transp"/>
    <property type="match status" value="1"/>
</dbReference>
<feature type="transmembrane region" description="Helical" evidence="5">
    <location>
        <begin position="51"/>
        <end position="74"/>
    </location>
</feature>
<feature type="transmembrane region" description="Helical" evidence="5">
    <location>
        <begin position="130"/>
        <end position="149"/>
    </location>
</feature>
<evidence type="ECO:0000313" key="7">
    <source>
        <dbReference type="RefSeq" id="XP_033459406.1"/>
    </source>
</evidence>
<evidence type="ECO:0000256" key="4">
    <source>
        <dbReference type="ARBA" id="ARBA00023136"/>
    </source>
</evidence>
<name>A0A6J3M306_9PEZI</name>
<accession>A0A6J3M306</accession>
<sequence>MATSYSPGKNGSFVGIDAKYWTLIALVIQNAATVLLLHHSCTMPTVRGQRFYASTAILLAEIIKLAFAATMALYEIATSLQRSETPTIGELARAISRAVFTGDSWKLAIPASLYVVQNSLQYVAASNLDLVVFAVTCQLKLVSTAVFNGILNGRVHSLKQWLSLAAVGAGVGVVDLSALARAGKSGSGKSVHVARSAYFPEDTWGLRDIVRAAADHLSKRSATYEGIHSDFEAAYPQPDIVTGLAAALAACLLSGVASVYFEKLLKVKGEHSKSIWIRNVQLTFYAIWPALFLGVLFLDGEHIAKTGFFAGYDSTVLILILFQAVGGILVASSLAQASAGLKCLAMLPSTLIVVLAGVFFLDLSVTLLVLSAPREEH</sequence>
<feature type="transmembrane region" description="Helical" evidence="5">
    <location>
        <begin position="343"/>
        <end position="370"/>
    </location>
</feature>
<feature type="transmembrane region" description="Helical" evidence="5">
    <location>
        <begin position="240"/>
        <end position="261"/>
    </location>
</feature>
<dbReference type="Proteomes" id="UP000504637">
    <property type="component" value="Unplaced"/>
</dbReference>
<keyword evidence="3 5" id="KW-1133">Transmembrane helix</keyword>
<evidence type="ECO:0000256" key="1">
    <source>
        <dbReference type="ARBA" id="ARBA00004141"/>
    </source>
</evidence>
<organism evidence="7">
    <name type="scientific">Dissoconium aciculare CBS 342.82</name>
    <dbReference type="NCBI Taxonomy" id="1314786"/>
    <lineage>
        <taxon>Eukaryota</taxon>
        <taxon>Fungi</taxon>
        <taxon>Dikarya</taxon>
        <taxon>Ascomycota</taxon>
        <taxon>Pezizomycotina</taxon>
        <taxon>Dothideomycetes</taxon>
        <taxon>Dothideomycetidae</taxon>
        <taxon>Mycosphaerellales</taxon>
        <taxon>Dissoconiaceae</taxon>
        <taxon>Dissoconium</taxon>
    </lineage>
</organism>
<reference evidence="7" key="1">
    <citation type="submission" date="2020-01" db="EMBL/GenBank/DDBJ databases">
        <authorList>
            <consortium name="DOE Joint Genome Institute"/>
            <person name="Haridas S."/>
            <person name="Albert R."/>
            <person name="Binder M."/>
            <person name="Bloem J."/>
            <person name="Labutti K."/>
            <person name="Salamov A."/>
            <person name="Andreopoulos B."/>
            <person name="Baker S.E."/>
            <person name="Barry K."/>
            <person name="Bills G."/>
            <person name="Bluhm B.H."/>
            <person name="Cannon C."/>
            <person name="Castanera R."/>
            <person name="Culley D.E."/>
            <person name="Daum C."/>
            <person name="Ezra D."/>
            <person name="Gonzalez J.B."/>
            <person name="Henrissat B."/>
            <person name="Kuo A."/>
            <person name="Liang C."/>
            <person name="Lipzen A."/>
            <person name="Lutzoni F."/>
            <person name="Magnuson J."/>
            <person name="Mondo S."/>
            <person name="Nolan M."/>
            <person name="Ohm R."/>
            <person name="Pangilinan J."/>
            <person name="Park H.-J."/>
            <person name="Ramirez L."/>
            <person name="Alfaro M."/>
            <person name="Sun H."/>
            <person name="Tritt A."/>
            <person name="Yoshinaga Y."/>
            <person name="Zwiers L.-H."/>
            <person name="Turgeon B.G."/>
            <person name="Goodwin S.B."/>
            <person name="Spatafora J.W."/>
            <person name="Crous P.W."/>
            <person name="Grigoriev I.V."/>
        </authorList>
    </citation>
    <scope>NUCLEOTIDE SEQUENCE</scope>
    <source>
        <strain evidence="7">CBS 342.82</strain>
    </source>
</reference>
<dbReference type="GO" id="GO:0015165">
    <property type="term" value="F:pyrimidine nucleotide-sugar transmembrane transporter activity"/>
    <property type="evidence" value="ECO:0007669"/>
    <property type="project" value="InterPro"/>
</dbReference>
<dbReference type="PIRSF" id="PIRSF005799">
    <property type="entry name" value="UDP-gal_transpt"/>
    <property type="match status" value="1"/>
</dbReference>
<evidence type="ECO:0000256" key="2">
    <source>
        <dbReference type="ARBA" id="ARBA00022692"/>
    </source>
</evidence>
<reference evidence="7" key="3">
    <citation type="submission" date="2025-08" db="UniProtKB">
        <authorList>
            <consortium name="RefSeq"/>
        </authorList>
    </citation>
    <scope>IDENTIFICATION</scope>
    <source>
        <strain evidence="7">CBS 342.82</strain>
    </source>
</reference>
<keyword evidence="4 5" id="KW-0472">Membrane</keyword>
<feature type="transmembrane region" description="Helical" evidence="5">
    <location>
        <begin position="20"/>
        <end position="39"/>
    </location>
</feature>
<feature type="transmembrane region" description="Helical" evidence="5">
    <location>
        <begin position="310"/>
        <end position="331"/>
    </location>
</feature>
<dbReference type="GeneID" id="54357674"/>
<keyword evidence="2 5" id="KW-0812">Transmembrane</keyword>
<proteinExistence type="predicted"/>
<feature type="transmembrane region" description="Helical" evidence="5">
    <location>
        <begin position="282"/>
        <end position="298"/>
    </location>
</feature>
<dbReference type="PANTHER" id="PTHR10231">
    <property type="entry name" value="NUCLEOTIDE-SUGAR TRANSMEMBRANE TRANSPORTER"/>
    <property type="match status" value="1"/>
</dbReference>